<sequence>MRWKLLGAVVFAVLIVIFTLENSTDVSVNFVFTKARVNLVLVILLSVLLGMILMAILWSIHAWRLRGEIRARERKMAELEASIARRGTAPNGHGTSPSGAAAAEDEPPHA</sequence>
<dbReference type="InterPro" id="IPR010445">
    <property type="entry name" value="LapA_dom"/>
</dbReference>
<evidence type="ECO:0000256" key="4">
    <source>
        <dbReference type="ARBA" id="ARBA00023136"/>
    </source>
</evidence>
<dbReference type="EMBL" id="JASGCB010000001">
    <property type="protein sequence ID" value="MDI9258763.1"/>
    <property type="molecule type" value="Genomic_DNA"/>
</dbReference>
<proteinExistence type="predicted"/>
<keyword evidence="4 6" id="KW-0472">Membrane</keyword>
<evidence type="ECO:0000313" key="9">
    <source>
        <dbReference type="Proteomes" id="UP001529245"/>
    </source>
</evidence>
<evidence type="ECO:0000259" key="7">
    <source>
        <dbReference type="Pfam" id="PF06305"/>
    </source>
</evidence>
<feature type="transmembrane region" description="Helical" evidence="6">
    <location>
        <begin position="39"/>
        <end position="60"/>
    </location>
</feature>
<organism evidence="8 9">
    <name type="scientific">Alicyclobacillus sendaiensis PA2</name>
    <dbReference type="NCBI Taxonomy" id="3029425"/>
    <lineage>
        <taxon>Bacteria</taxon>
        <taxon>Bacillati</taxon>
        <taxon>Bacillota</taxon>
        <taxon>Bacilli</taxon>
        <taxon>Bacillales</taxon>
        <taxon>Alicyclobacillaceae</taxon>
        <taxon>Alicyclobacillus</taxon>
    </lineage>
</organism>
<evidence type="ECO:0000256" key="2">
    <source>
        <dbReference type="ARBA" id="ARBA00022692"/>
    </source>
</evidence>
<dbReference type="PANTHER" id="PTHR41335:SF1">
    <property type="entry name" value="MEMBRANE PROTEIN"/>
    <property type="match status" value="1"/>
</dbReference>
<accession>A0ABT6XUI8</accession>
<name>A0ABT6XUI8_ALISE</name>
<comment type="caution">
    <text evidence="8">The sequence shown here is derived from an EMBL/GenBank/DDBJ whole genome shotgun (WGS) entry which is preliminary data.</text>
</comment>
<dbReference type="Pfam" id="PF06305">
    <property type="entry name" value="LapA_dom"/>
    <property type="match status" value="1"/>
</dbReference>
<feature type="domain" description="Lipopolysaccharide assembly protein A" evidence="7">
    <location>
        <begin position="21"/>
        <end position="83"/>
    </location>
</feature>
<feature type="region of interest" description="Disordered" evidence="5">
    <location>
        <begin position="83"/>
        <end position="110"/>
    </location>
</feature>
<dbReference type="PANTHER" id="PTHR41335">
    <property type="entry name" value="MEMBRANE PROTEIN-RELATED"/>
    <property type="match status" value="1"/>
</dbReference>
<evidence type="ECO:0000256" key="1">
    <source>
        <dbReference type="ARBA" id="ARBA00022475"/>
    </source>
</evidence>
<protein>
    <submittedName>
        <fullName evidence="8">LapA family protein</fullName>
    </submittedName>
</protein>
<dbReference type="RefSeq" id="WP_283202403.1">
    <property type="nucleotide sequence ID" value="NZ_JASGCB010000001.1"/>
</dbReference>
<evidence type="ECO:0000256" key="6">
    <source>
        <dbReference type="SAM" id="Phobius"/>
    </source>
</evidence>
<evidence type="ECO:0000313" key="8">
    <source>
        <dbReference type="EMBL" id="MDI9258763.1"/>
    </source>
</evidence>
<keyword evidence="2 6" id="KW-0812">Transmembrane</keyword>
<reference evidence="8 9" key="1">
    <citation type="submission" date="2023-04" db="EMBL/GenBank/DDBJ databases">
        <title>A. sendaiensis sub sp. chiapanensis a novel subspecie with specific adaptation in bacterial cell wall isolated from an active volcano.</title>
        <authorList>
            <person name="Alvarez Gutierrez P.E."/>
            <person name="Ortiz Cortes L.Y."/>
        </authorList>
    </citation>
    <scope>NUCLEOTIDE SEQUENCE [LARGE SCALE GENOMIC DNA]</scope>
    <source>
        <strain evidence="8 9">PA2</strain>
    </source>
</reference>
<dbReference type="Proteomes" id="UP001529245">
    <property type="component" value="Unassembled WGS sequence"/>
</dbReference>
<keyword evidence="1" id="KW-1003">Cell membrane</keyword>
<keyword evidence="3 6" id="KW-1133">Transmembrane helix</keyword>
<gene>
    <name evidence="8" type="ORF">QID03_01030</name>
</gene>
<evidence type="ECO:0000256" key="5">
    <source>
        <dbReference type="SAM" id="MobiDB-lite"/>
    </source>
</evidence>
<keyword evidence="9" id="KW-1185">Reference proteome</keyword>
<evidence type="ECO:0000256" key="3">
    <source>
        <dbReference type="ARBA" id="ARBA00022989"/>
    </source>
</evidence>